<sequence length="178" mass="20218">MRPGEDDRASLDAEFSDLVAAGWRRWTHAAWLLTRDRDDAEDLVQQVLTRTYAAWPRVRTLDAHAYVRRALVNAYLDGYRRRRLLRFVPASHDDRLLDRRLDDEGEAAGDRTDLRALLATLTPRERAVVVLRHYLDQSQAETAESLGLPPGTVAATLKRALARLRVAATDPTPQEVPR</sequence>
<evidence type="ECO:0000256" key="2">
    <source>
        <dbReference type="ARBA" id="ARBA00023015"/>
    </source>
</evidence>
<evidence type="ECO:0000256" key="4">
    <source>
        <dbReference type="ARBA" id="ARBA00023125"/>
    </source>
</evidence>
<feature type="domain" description="RNA polymerase sigma factor 70 region 4 type 2" evidence="7">
    <location>
        <begin position="113"/>
        <end position="164"/>
    </location>
</feature>
<keyword evidence="9" id="KW-1185">Reference proteome</keyword>
<dbReference type="NCBIfam" id="TIGR02937">
    <property type="entry name" value="sigma70-ECF"/>
    <property type="match status" value="1"/>
</dbReference>
<dbReference type="InterPro" id="IPR013325">
    <property type="entry name" value="RNA_pol_sigma_r2"/>
</dbReference>
<keyword evidence="2" id="KW-0805">Transcription regulation</keyword>
<reference evidence="8 9" key="1">
    <citation type="submission" date="2023-07" db="EMBL/GenBank/DDBJ databases">
        <title>Sequencing the genomes of 1000 actinobacteria strains.</title>
        <authorList>
            <person name="Klenk H.-P."/>
        </authorList>
    </citation>
    <scope>NUCLEOTIDE SEQUENCE [LARGE SCALE GENOMIC DNA]</scope>
    <source>
        <strain evidence="8 9">DSM 19426</strain>
    </source>
</reference>
<evidence type="ECO:0000256" key="1">
    <source>
        <dbReference type="ARBA" id="ARBA00010641"/>
    </source>
</evidence>
<dbReference type="CDD" id="cd06171">
    <property type="entry name" value="Sigma70_r4"/>
    <property type="match status" value="1"/>
</dbReference>
<dbReference type="InterPro" id="IPR013249">
    <property type="entry name" value="RNA_pol_sigma70_r4_t2"/>
</dbReference>
<dbReference type="EMBL" id="JAVDYG010000001">
    <property type="protein sequence ID" value="MDR7364222.1"/>
    <property type="molecule type" value="Genomic_DNA"/>
</dbReference>
<protein>
    <submittedName>
        <fullName evidence="8">RNA polymerase sigma-70 factor (Sigma-E family)</fullName>
    </submittedName>
</protein>
<evidence type="ECO:0000256" key="3">
    <source>
        <dbReference type="ARBA" id="ARBA00023082"/>
    </source>
</evidence>
<dbReference type="InterPro" id="IPR039425">
    <property type="entry name" value="RNA_pol_sigma-70-like"/>
</dbReference>
<comment type="similarity">
    <text evidence="1">Belongs to the sigma-70 factor family. ECF subfamily.</text>
</comment>
<evidence type="ECO:0000313" key="8">
    <source>
        <dbReference type="EMBL" id="MDR7364222.1"/>
    </source>
</evidence>
<dbReference type="InterPro" id="IPR036388">
    <property type="entry name" value="WH-like_DNA-bd_sf"/>
</dbReference>
<gene>
    <name evidence="8" type="ORF">J2S63_003775</name>
</gene>
<dbReference type="Gene3D" id="1.10.10.10">
    <property type="entry name" value="Winged helix-like DNA-binding domain superfamily/Winged helix DNA-binding domain"/>
    <property type="match status" value="1"/>
</dbReference>
<feature type="domain" description="RNA polymerase sigma-70 region 2" evidence="6">
    <location>
        <begin position="29"/>
        <end position="83"/>
    </location>
</feature>
<evidence type="ECO:0000259" key="7">
    <source>
        <dbReference type="Pfam" id="PF08281"/>
    </source>
</evidence>
<dbReference type="Pfam" id="PF08281">
    <property type="entry name" value="Sigma70_r4_2"/>
    <property type="match status" value="1"/>
</dbReference>
<dbReference type="Proteomes" id="UP001183648">
    <property type="component" value="Unassembled WGS sequence"/>
</dbReference>
<dbReference type="RefSeq" id="WP_310305632.1">
    <property type="nucleotide sequence ID" value="NZ_BAAAPS010000005.1"/>
</dbReference>
<dbReference type="InterPro" id="IPR013324">
    <property type="entry name" value="RNA_pol_sigma_r3/r4-like"/>
</dbReference>
<keyword evidence="4" id="KW-0238">DNA-binding</keyword>
<evidence type="ECO:0000313" key="9">
    <source>
        <dbReference type="Proteomes" id="UP001183648"/>
    </source>
</evidence>
<evidence type="ECO:0000259" key="6">
    <source>
        <dbReference type="Pfam" id="PF04542"/>
    </source>
</evidence>
<organism evidence="8 9">
    <name type="scientific">Nocardioides marmoribigeumensis</name>
    <dbReference type="NCBI Taxonomy" id="433649"/>
    <lineage>
        <taxon>Bacteria</taxon>
        <taxon>Bacillati</taxon>
        <taxon>Actinomycetota</taxon>
        <taxon>Actinomycetes</taxon>
        <taxon>Propionibacteriales</taxon>
        <taxon>Nocardioidaceae</taxon>
        <taxon>Nocardioides</taxon>
    </lineage>
</organism>
<dbReference type="PANTHER" id="PTHR43133:SF50">
    <property type="entry name" value="ECF RNA POLYMERASE SIGMA FACTOR SIGM"/>
    <property type="match status" value="1"/>
</dbReference>
<dbReference type="Pfam" id="PF04542">
    <property type="entry name" value="Sigma70_r2"/>
    <property type="match status" value="1"/>
</dbReference>
<dbReference type="SUPFAM" id="SSF88946">
    <property type="entry name" value="Sigma2 domain of RNA polymerase sigma factors"/>
    <property type="match status" value="1"/>
</dbReference>
<proteinExistence type="inferred from homology"/>
<keyword evidence="3" id="KW-0731">Sigma factor</keyword>
<dbReference type="PANTHER" id="PTHR43133">
    <property type="entry name" value="RNA POLYMERASE ECF-TYPE SIGMA FACTO"/>
    <property type="match status" value="1"/>
</dbReference>
<dbReference type="InterPro" id="IPR007627">
    <property type="entry name" value="RNA_pol_sigma70_r2"/>
</dbReference>
<keyword evidence="5" id="KW-0804">Transcription</keyword>
<comment type="caution">
    <text evidence="8">The sequence shown here is derived from an EMBL/GenBank/DDBJ whole genome shotgun (WGS) entry which is preliminary data.</text>
</comment>
<evidence type="ECO:0000256" key="5">
    <source>
        <dbReference type="ARBA" id="ARBA00023163"/>
    </source>
</evidence>
<dbReference type="Gene3D" id="1.10.1740.10">
    <property type="match status" value="1"/>
</dbReference>
<dbReference type="SUPFAM" id="SSF88659">
    <property type="entry name" value="Sigma3 and sigma4 domains of RNA polymerase sigma factors"/>
    <property type="match status" value="1"/>
</dbReference>
<name>A0ABU2C0L6_9ACTN</name>
<dbReference type="InterPro" id="IPR014284">
    <property type="entry name" value="RNA_pol_sigma-70_dom"/>
</dbReference>
<accession>A0ABU2C0L6</accession>